<evidence type="ECO:0000256" key="2">
    <source>
        <dbReference type="ARBA" id="ARBA00023125"/>
    </source>
</evidence>
<evidence type="ECO:0000313" key="7">
    <source>
        <dbReference type="Proteomes" id="UP001318860"/>
    </source>
</evidence>
<organism evidence="6 7">
    <name type="scientific">Rehmannia glutinosa</name>
    <name type="common">Chinese foxglove</name>
    <dbReference type="NCBI Taxonomy" id="99300"/>
    <lineage>
        <taxon>Eukaryota</taxon>
        <taxon>Viridiplantae</taxon>
        <taxon>Streptophyta</taxon>
        <taxon>Embryophyta</taxon>
        <taxon>Tracheophyta</taxon>
        <taxon>Spermatophyta</taxon>
        <taxon>Magnoliopsida</taxon>
        <taxon>eudicotyledons</taxon>
        <taxon>Gunneridae</taxon>
        <taxon>Pentapetalae</taxon>
        <taxon>asterids</taxon>
        <taxon>lamiids</taxon>
        <taxon>Lamiales</taxon>
        <taxon>Orobanchaceae</taxon>
        <taxon>Rehmannieae</taxon>
        <taxon>Rehmannia</taxon>
    </lineage>
</organism>
<evidence type="ECO:0000313" key="6">
    <source>
        <dbReference type="EMBL" id="KAK6151565.1"/>
    </source>
</evidence>
<name>A0ABR0WWG9_REHGL</name>
<evidence type="ECO:0000256" key="1">
    <source>
        <dbReference type="ARBA" id="ARBA00023015"/>
    </source>
</evidence>
<evidence type="ECO:0000256" key="4">
    <source>
        <dbReference type="ARBA" id="ARBA00023242"/>
    </source>
</evidence>
<keyword evidence="1" id="KW-0805">Transcription regulation</keyword>
<accession>A0ABR0WWG9</accession>
<dbReference type="PANTHER" id="PTHR31719:SF179">
    <property type="entry name" value="OS08G0148400 PROTEIN"/>
    <property type="match status" value="1"/>
</dbReference>
<protein>
    <recommendedName>
        <fullName evidence="5">NAC domain-containing protein</fullName>
    </recommendedName>
</protein>
<dbReference type="Pfam" id="PF02365">
    <property type="entry name" value="NAM"/>
    <property type="match status" value="1"/>
</dbReference>
<dbReference type="Gene3D" id="2.170.150.80">
    <property type="entry name" value="NAC domain"/>
    <property type="match status" value="1"/>
</dbReference>
<dbReference type="Proteomes" id="UP001318860">
    <property type="component" value="Unassembled WGS sequence"/>
</dbReference>
<gene>
    <name evidence="6" type="ORF">DH2020_014200</name>
</gene>
<keyword evidence="3" id="KW-0804">Transcription</keyword>
<keyword evidence="2" id="KW-0238">DNA-binding</keyword>
<dbReference type="EMBL" id="JABTTQ020000007">
    <property type="protein sequence ID" value="KAK6151565.1"/>
    <property type="molecule type" value="Genomic_DNA"/>
</dbReference>
<dbReference type="InterPro" id="IPR036093">
    <property type="entry name" value="NAC_dom_sf"/>
</dbReference>
<sequence>MNNQYYSYSSFDPFFDHDDIHDTVLPAMININHPIDDDVPVLQNSSNIEKTMSDEEYLKMLPVGFAFQPKDEELIVHYLMKKLKNEPLPPNKIYSVNLYDFSPDRLVDILGENEDNELYIFTERKKISSNGTNIDRKTPNGYWKSTTGDKPIKHNGEEVGYCKALVYYYNNKSSNDKKTN</sequence>
<dbReference type="SUPFAM" id="SSF101941">
    <property type="entry name" value="NAC domain"/>
    <property type="match status" value="1"/>
</dbReference>
<dbReference type="PANTHER" id="PTHR31719">
    <property type="entry name" value="NAC TRANSCRIPTION FACTOR 56"/>
    <property type="match status" value="1"/>
</dbReference>
<comment type="caution">
    <text evidence="6">The sequence shown here is derived from an EMBL/GenBank/DDBJ whole genome shotgun (WGS) entry which is preliminary data.</text>
</comment>
<reference evidence="6 7" key="1">
    <citation type="journal article" date="2021" name="Comput. Struct. Biotechnol. J.">
        <title>De novo genome assembly of the potent medicinal plant Rehmannia glutinosa using nanopore technology.</title>
        <authorList>
            <person name="Ma L."/>
            <person name="Dong C."/>
            <person name="Song C."/>
            <person name="Wang X."/>
            <person name="Zheng X."/>
            <person name="Niu Y."/>
            <person name="Chen S."/>
            <person name="Feng W."/>
        </authorList>
    </citation>
    <scope>NUCLEOTIDE SEQUENCE [LARGE SCALE GENOMIC DNA]</scope>
    <source>
        <strain evidence="6">DH-2019</strain>
    </source>
</reference>
<feature type="domain" description="NAC" evidence="5">
    <location>
        <begin position="61"/>
        <end position="180"/>
    </location>
</feature>
<keyword evidence="7" id="KW-1185">Reference proteome</keyword>
<proteinExistence type="predicted"/>
<dbReference type="PROSITE" id="PS51005">
    <property type="entry name" value="NAC"/>
    <property type="match status" value="1"/>
</dbReference>
<evidence type="ECO:0000256" key="3">
    <source>
        <dbReference type="ARBA" id="ARBA00023163"/>
    </source>
</evidence>
<keyword evidence="4" id="KW-0539">Nucleus</keyword>
<dbReference type="InterPro" id="IPR003441">
    <property type="entry name" value="NAC-dom"/>
</dbReference>
<evidence type="ECO:0000259" key="5">
    <source>
        <dbReference type="PROSITE" id="PS51005"/>
    </source>
</evidence>